<name>A0A382LJ61_9ZZZZ</name>
<dbReference type="PANTHER" id="PTHR30146:SF109">
    <property type="entry name" value="HTH-TYPE TRANSCRIPTIONAL REGULATOR GALS"/>
    <property type="match status" value="1"/>
</dbReference>
<dbReference type="EMBL" id="UINC01086606">
    <property type="protein sequence ID" value="SVC35227.1"/>
    <property type="molecule type" value="Genomic_DNA"/>
</dbReference>
<feature type="domain" description="HTH lacI-type" evidence="4">
    <location>
        <begin position="1"/>
        <end position="41"/>
    </location>
</feature>
<keyword evidence="2" id="KW-0238">DNA-binding</keyword>
<keyword evidence="1" id="KW-0805">Transcription regulation</keyword>
<dbReference type="Gene3D" id="3.40.50.2300">
    <property type="match status" value="1"/>
</dbReference>
<dbReference type="InterPro" id="IPR000843">
    <property type="entry name" value="HTH_LacI"/>
</dbReference>
<organism evidence="5">
    <name type="scientific">marine metagenome</name>
    <dbReference type="NCBI Taxonomy" id="408172"/>
    <lineage>
        <taxon>unclassified sequences</taxon>
        <taxon>metagenomes</taxon>
        <taxon>ecological metagenomes</taxon>
    </lineage>
</organism>
<evidence type="ECO:0000256" key="1">
    <source>
        <dbReference type="ARBA" id="ARBA00023015"/>
    </source>
</evidence>
<dbReference type="InterPro" id="IPR028082">
    <property type="entry name" value="Peripla_BP_I"/>
</dbReference>
<sequence>MTVSKALRDEPDIAKATRTRIRAIADQAGYLPNHAARGLRTRSTSQFALIISALTNPLYTRVIMAVEEQAHEMGYEILFAQTLNNTEREERIIRRMLARQVEGLFIRPVYRPNNTAVIYDELLKCGIPTVILG</sequence>
<dbReference type="GO" id="GO:0003700">
    <property type="term" value="F:DNA-binding transcription factor activity"/>
    <property type="evidence" value="ECO:0007669"/>
    <property type="project" value="TreeGrafter"/>
</dbReference>
<protein>
    <recommendedName>
        <fullName evidence="4">HTH lacI-type domain-containing protein</fullName>
    </recommendedName>
</protein>
<evidence type="ECO:0000259" key="4">
    <source>
        <dbReference type="PROSITE" id="PS50932"/>
    </source>
</evidence>
<dbReference type="SMART" id="SM00354">
    <property type="entry name" value="HTH_LACI"/>
    <property type="match status" value="1"/>
</dbReference>
<feature type="non-terminal residue" evidence="5">
    <location>
        <position position="133"/>
    </location>
</feature>
<gene>
    <name evidence="5" type="ORF">METZ01_LOCUS288081</name>
</gene>
<dbReference type="AlphaFoldDB" id="A0A382LJ61"/>
<evidence type="ECO:0000256" key="2">
    <source>
        <dbReference type="ARBA" id="ARBA00023125"/>
    </source>
</evidence>
<accession>A0A382LJ61</accession>
<dbReference type="PANTHER" id="PTHR30146">
    <property type="entry name" value="LACI-RELATED TRANSCRIPTIONAL REPRESSOR"/>
    <property type="match status" value="1"/>
</dbReference>
<dbReference type="Pfam" id="PF00356">
    <property type="entry name" value="LacI"/>
    <property type="match status" value="1"/>
</dbReference>
<dbReference type="SUPFAM" id="SSF47413">
    <property type="entry name" value="lambda repressor-like DNA-binding domains"/>
    <property type="match status" value="1"/>
</dbReference>
<dbReference type="SUPFAM" id="SSF53822">
    <property type="entry name" value="Periplasmic binding protein-like I"/>
    <property type="match status" value="1"/>
</dbReference>
<keyword evidence="3" id="KW-0804">Transcription</keyword>
<dbReference type="CDD" id="cd01392">
    <property type="entry name" value="HTH_LacI"/>
    <property type="match status" value="1"/>
</dbReference>
<evidence type="ECO:0000313" key="5">
    <source>
        <dbReference type="EMBL" id="SVC35227.1"/>
    </source>
</evidence>
<reference evidence="5" key="1">
    <citation type="submission" date="2018-05" db="EMBL/GenBank/DDBJ databases">
        <authorList>
            <person name="Lanie J.A."/>
            <person name="Ng W.-L."/>
            <person name="Kazmierczak K.M."/>
            <person name="Andrzejewski T.M."/>
            <person name="Davidsen T.M."/>
            <person name="Wayne K.J."/>
            <person name="Tettelin H."/>
            <person name="Glass J.I."/>
            <person name="Rusch D."/>
            <person name="Podicherti R."/>
            <person name="Tsui H.-C.T."/>
            <person name="Winkler M.E."/>
        </authorList>
    </citation>
    <scope>NUCLEOTIDE SEQUENCE</scope>
</reference>
<dbReference type="GO" id="GO:0000976">
    <property type="term" value="F:transcription cis-regulatory region binding"/>
    <property type="evidence" value="ECO:0007669"/>
    <property type="project" value="TreeGrafter"/>
</dbReference>
<dbReference type="PROSITE" id="PS50932">
    <property type="entry name" value="HTH_LACI_2"/>
    <property type="match status" value="1"/>
</dbReference>
<proteinExistence type="predicted"/>
<dbReference type="Gene3D" id="1.10.260.40">
    <property type="entry name" value="lambda repressor-like DNA-binding domains"/>
    <property type="match status" value="1"/>
</dbReference>
<dbReference type="InterPro" id="IPR010982">
    <property type="entry name" value="Lambda_DNA-bd_dom_sf"/>
</dbReference>
<evidence type="ECO:0000256" key="3">
    <source>
        <dbReference type="ARBA" id="ARBA00023163"/>
    </source>
</evidence>